<gene>
    <name evidence="1" type="ORF">SEMRO_572_G168800.1</name>
</gene>
<comment type="caution">
    <text evidence="1">The sequence shown here is derived from an EMBL/GenBank/DDBJ whole genome shotgun (WGS) entry which is preliminary data.</text>
</comment>
<keyword evidence="2" id="KW-1185">Reference proteome</keyword>
<dbReference type="SUPFAM" id="SSF56784">
    <property type="entry name" value="HAD-like"/>
    <property type="match status" value="1"/>
</dbReference>
<dbReference type="InterPro" id="IPR006357">
    <property type="entry name" value="HAD-SF_hydro_IIA"/>
</dbReference>
<dbReference type="OrthoDB" id="426235at2759"/>
<protein>
    <submittedName>
        <fullName evidence="1">Inherit from COG: Hydrolase</fullName>
    </submittedName>
</protein>
<sequence>MQVLEHPRPSSLASSSTDFEIVPSLAAVIDRYDGFLIDQWGVMHNGIIAFENATECIRLLGQANKKLAIVSNSPSDEAKTLNALVDLGFDAQHFVGGAVTSGALAVQYIRETYGKNKARALVFGWEHESAPCPQEFVAQCGDLEIVDWKHQMDDDVPPADVIILQGNQVLLGPSSTSTTSLGDFVLTGNTENIIDPILEKCAKHKIPLMCVDPDFITVDPDGTKLYMPGTIARRYEELGGSCRYFGKPHGECFQEGVSRLLSMGVSDTSKVAMIGDSLHHDVTGANSIGLDSILVLGGVHRKELGNEFGDTVGRQELEALFDQVAQTPTIVAPILKM</sequence>
<dbReference type="AlphaFoldDB" id="A0A9N8E7A7"/>
<dbReference type="InterPro" id="IPR036412">
    <property type="entry name" value="HAD-like_sf"/>
</dbReference>
<dbReference type="PANTHER" id="PTHR19288">
    <property type="entry name" value="4-NITROPHENYLPHOSPHATASE-RELATED"/>
    <property type="match status" value="1"/>
</dbReference>
<name>A0A9N8E7A7_9STRA</name>
<accession>A0A9N8E7A7</accession>
<organism evidence="1 2">
    <name type="scientific">Seminavis robusta</name>
    <dbReference type="NCBI Taxonomy" id="568900"/>
    <lineage>
        <taxon>Eukaryota</taxon>
        <taxon>Sar</taxon>
        <taxon>Stramenopiles</taxon>
        <taxon>Ochrophyta</taxon>
        <taxon>Bacillariophyta</taxon>
        <taxon>Bacillariophyceae</taxon>
        <taxon>Bacillariophycidae</taxon>
        <taxon>Naviculales</taxon>
        <taxon>Naviculaceae</taxon>
        <taxon>Seminavis</taxon>
    </lineage>
</organism>
<dbReference type="InterPro" id="IPR023214">
    <property type="entry name" value="HAD_sf"/>
</dbReference>
<dbReference type="PANTHER" id="PTHR19288:SF90">
    <property type="entry name" value="OS08G0542600 PROTEIN"/>
    <property type="match status" value="1"/>
</dbReference>
<reference evidence="1" key="1">
    <citation type="submission" date="2020-06" db="EMBL/GenBank/DDBJ databases">
        <authorList>
            <consortium name="Plant Systems Biology data submission"/>
        </authorList>
    </citation>
    <scope>NUCLEOTIDE SEQUENCE</scope>
    <source>
        <strain evidence="1">D6</strain>
    </source>
</reference>
<evidence type="ECO:0000313" key="2">
    <source>
        <dbReference type="Proteomes" id="UP001153069"/>
    </source>
</evidence>
<keyword evidence="1" id="KW-0378">Hydrolase</keyword>
<evidence type="ECO:0000313" key="1">
    <source>
        <dbReference type="EMBL" id="CAB9513109.1"/>
    </source>
</evidence>
<proteinExistence type="predicted"/>
<dbReference type="Proteomes" id="UP001153069">
    <property type="component" value="Unassembled WGS sequence"/>
</dbReference>
<dbReference type="Pfam" id="PF13242">
    <property type="entry name" value="Hydrolase_like"/>
    <property type="match status" value="1"/>
</dbReference>
<dbReference type="Gene3D" id="3.40.50.1000">
    <property type="entry name" value="HAD superfamily/HAD-like"/>
    <property type="match status" value="2"/>
</dbReference>
<dbReference type="EMBL" id="CAICTM010000571">
    <property type="protein sequence ID" value="CAB9513109.1"/>
    <property type="molecule type" value="Genomic_DNA"/>
</dbReference>
<dbReference type="GO" id="GO:0005737">
    <property type="term" value="C:cytoplasm"/>
    <property type="evidence" value="ECO:0007669"/>
    <property type="project" value="TreeGrafter"/>
</dbReference>
<dbReference type="GO" id="GO:0016791">
    <property type="term" value="F:phosphatase activity"/>
    <property type="evidence" value="ECO:0007669"/>
    <property type="project" value="TreeGrafter"/>
</dbReference>
<dbReference type="Pfam" id="PF13344">
    <property type="entry name" value="Hydrolase_6"/>
    <property type="match status" value="1"/>
</dbReference>